<dbReference type="InterPro" id="IPR008979">
    <property type="entry name" value="Galactose-bd-like_sf"/>
</dbReference>
<evidence type="ECO:0000256" key="1">
    <source>
        <dbReference type="ARBA" id="ARBA00022729"/>
    </source>
</evidence>
<dbReference type="Pfam" id="PF17132">
    <property type="entry name" value="Glyco_hydro_106"/>
    <property type="match status" value="2"/>
</dbReference>
<keyword evidence="2 4" id="KW-0378">Hydrolase</keyword>
<dbReference type="SUPFAM" id="SSF49785">
    <property type="entry name" value="Galactose-binding domain-like"/>
    <property type="match status" value="1"/>
</dbReference>
<evidence type="ECO:0000259" key="3">
    <source>
        <dbReference type="Pfam" id="PF22666"/>
    </source>
</evidence>
<protein>
    <submittedName>
        <fullName evidence="4">Glycosyl hydrolase</fullName>
    </submittedName>
</protein>
<keyword evidence="5" id="KW-1185">Reference proteome</keyword>
<dbReference type="GO" id="GO:0016787">
    <property type="term" value="F:hydrolase activity"/>
    <property type="evidence" value="ECO:0007669"/>
    <property type="project" value="UniProtKB-KW"/>
</dbReference>
<gene>
    <name evidence="4" type="ORF">GCM10023231_04740</name>
</gene>
<proteinExistence type="predicted"/>
<evidence type="ECO:0000256" key="2">
    <source>
        <dbReference type="ARBA" id="ARBA00022801"/>
    </source>
</evidence>
<dbReference type="Pfam" id="PF22666">
    <property type="entry name" value="Glyco_hydro_2_N2"/>
    <property type="match status" value="1"/>
</dbReference>
<sequence length="1129" mass="127056">MDIKRLILLYLLSVYGLCGQQFVYAQSPSFADLTQGFHEPPEEAKPWVYWYWMRSAVTREGIKADLEAMKAQGIGGAYLMTVRGTADPPYISPPIVPLSTEWWEMVRFAIAEAARVGIKLAMTSCDGWALAGGPWITPEWSMQRVVWTKTEVNEGDVDVVLSTPKAYQNYYRDIAVYAYPSPVQGEEALQAIPKITSSTGVDVQYLAETENQKDFTSKTNCWIQFAFEQPFSARSLVIRANKNYQAMRLVLAVSNDGKHFKSIGRLEAPRHGWQDMDEPMTYSIGQIKARYFRLLFDKTGSEPGSEELDYAKWAPELSVRGITFSAEPKIHQFEGKSGAVWRVSKRTTEEQLPDRLCVPRNHLLNISKYVTVDGRLHWKVPPGKWTILRMGHTSTGHQNAAAGGATGLECDKFNPEAARVQFNGWFAKALAQNSEMQLRQIIRMFHVDSWECGSQNWSTVFAAEFRKRRGYDILDYLPVMAGVPIQSADSSERVLSDIRQTISELVTDNFFGTLSKLAHEKDCSFSAEATAPTMVSDGMLYFDQVDIPMGEFWYRSPTHDKPNDILDAVSGGHVYGKNIIQAEAFTELRLLWDEHPAMLKTLTDRSFAMGINRYVMHVNTHNPWMDRKPGMTLDGIGVYFQRDQTWWKPGRACIDYIRRCQFMLQQGRPVVDVAVFTGEETPRRAVLPEKLVNILPGIVGQQRVEQEKERLNNEGIPLRTISEGFPASANMAYPENWIDPLRGYAYDSFNPDVLLRLAKVNNGRIELPDGASYGVLVVPGTQSLSPDGIMSVKIAEKLLELAKSGATIILGELPQQITGLQDNASRLKQIIRELATTSGLKVFSGVYQDRNFNQLNMQRDIICTDQKGRAATGIAWTHRASTDYDIYFVANQQEEQRIVNLSLRVSEGSPQLWDPLTATIRDAGTWKRVGGRTVLPLQLDAHGSLFVVVKHDDDHIAQKNTNWPIAKLLMDLTKPWKITFDPAYGGPAQPVVLNTLQDWRTHADSAIKYYSGTALYTQQFDWKNNTASDNIWLDVGRVANLAEVYVNGVNCGVAWTAPYRVNISKALKPGQNEVKIAVTNTWANRLIGDADLPEAKRFTWTIKSPVDMKNRKLLPAGLFGPVSIINLQY</sequence>
<keyword evidence="1" id="KW-0732">Signal</keyword>
<dbReference type="Proteomes" id="UP001501411">
    <property type="component" value="Unassembled WGS sequence"/>
</dbReference>
<feature type="domain" description="Beta-mannosidase-like galactose-binding" evidence="3">
    <location>
        <begin position="1014"/>
        <end position="1087"/>
    </location>
</feature>
<reference evidence="5" key="1">
    <citation type="journal article" date="2019" name="Int. J. Syst. Evol. Microbiol.">
        <title>The Global Catalogue of Microorganisms (GCM) 10K type strain sequencing project: providing services to taxonomists for standard genome sequencing and annotation.</title>
        <authorList>
            <consortium name="The Broad Institute Genomics Platform"/>
            <consortium name="The Broad Institute Genome Sequencing Center for Infectious Disease"/>
            <person name="Wu L."/>
            <person name="Ma J."/>
        </authorList>
    </citation>
    <scope>NUCLEOTIDE SEQUENCE [LARGE SCALE GENOMIC DNA]</scope>
    <source>
        <strain evidence="5">JCM 18200</strain>
    </source>
</reference>
<dbReference type="NCBIfam" id="NF045579">
    <property type="entry name" value="rhamnoside_JR"/>
    <property type="match status" value="1"/>
</dbReference>
<dbReference type="PANTHER" id="PTHR43817">
    <property type="entry name" value="GLYCOSYL HYDROLASE"/>
    <property type="match status" value="1"/>
</dbReference>
<evidence type="ECO:0000313" key="4">
    <source>
        <dbReference type="EMBL" id="GAA4780651.1"/>
    </source>
</evidence>
<name>A0ABP9AFT4_9SPHI</name>
<accession>A0ABP9AFT4</accession>
<dbReference type="Gene3D" id="2.60.120.260">
    <property type="entry name" value="Galactose-binding domain-like"/>
    <property type="match status" value="2"/>
</dbReference>
<dbReference type="PANTHER" id="PTHR43817:SF1">
    <property type="entry name" value="HYDROLASE, FAMILY 43, PUTATIVE (AFU_ORTHOLOGUE AFUA_3G01660)-RELATED"/>
    <property type="match status" value="1"/>
</dbReference>
<dbReference type="InterPro" id="IPR054593">
    <property type="entry name" value="Beta-mannosidase-like_N2"/>
</dbReference>
<evidence type="ECO:0000313" key="5">
    <source>
        <dbReference type="Proteomes" id="UP001501411"/>
    </source>
</evidence>
<organism evidence="4 5">
    <name type="scientific">Olivibacter ginsenosidimutans</name>
    <dbReference type="NCBI Taxonomy" id="1176537"/>
    <lineage>
        <taxon>Bacteria</taxon>
        <taxon>Pseudomonadati</taxon>
        <taxon>Bacteroidota</taxon>
        <taxon>Sphingobacteriia</taxon>
        <taxon>Sphingobacteriales</taxon>
        <taxon>Sphingobacteriaceae</taxon>
        <taxon>Olivibacter</taxon>
    </lineage>
</organism>
<comment type="caution">
    <text evidence="4">The sequence shown here is derived from an EMBL/GenBank/DDBJ whole genome shotgun (WGS) entry which is preliminary data.</text>
</comment>
<dbReference type="EMBL" id="BAABIQ010000003">
    <property type="protein sequence ID" value="GAA4780651.1"/>
    <property type="molecule type" value="Genomic_DNA"/>
</dbReference>
<dbReference type="RefSeq" id="WP_345230088.1">
    <property type="nucleotide sequence ID" value="NZ_BAABIQ010000003.1"/>
</dbReference>